<dbReference type="InterPro" id="IPR036739">
    <property type="entry name" value="SLC41_membr_dom_sf"/>
</dbReference>
<accession>Q9PDH9</accession>
<protein>
    <submittedName>
        <fullName evidence="2">Uncharacterized protein</fullName>
    </submittedName>
</protein>
<sequence length="71" mass="7647">MAQTTPAVPGDRLGTDHQLMYRSIEGRVIIPMTLKRLGFHPALAGGVILTTLTNVTGFLSFLGLATLILLR</sequence>
<evidence type="ECO:0000256" key="1">
    <source>
        <dbReference type="SAM" id="Phobius"/>
    </source>
</evidence>
<keyword evidence="1" id="KW-1133">Transmembrane helix</keyword>
<dbReference type="SUPFAM" id="SSF161093">
    <property type="entry name" value="MgtE membrane domain-like"/>
    <property type="match status" value="1"/>
</dbReference>
<dbReference type="AlphaFoldDB" id="Q9PDH9"/>
<feature type="transmembrane region" description="Helical" evidence="1">
    <location>
        <begin position="42"/>
        <end position="70"/>
    </location>
</feature>
<proteinExistence type="predicted"/>
<organism evidence="2 3">
    <name type="scientific">Xylella fastidiosa (strain 9a5c)</name>
    <dbReference type="NCBI Taxonomy" id="160492"/>
    <lineage>
        <taxon>Bacteria</taxon>
        <taxon>Pseudomonadati</taxon>
        <taxon>Pseudomonadota</taxon>
        <taxon>Gammaproteobacteria</taxon>
        <taxon>Lysobacterales</taxon>
        <taxon>Lysobacteraceae</taxon>
        <taxon>Xylella</taxon>
    </lineage>
</organism>
<name>Q9PDH9_XYLFA</name>
<evidence type="ECO:0000313" key="3">
    <source>
        <dbReference type="Proteomes" id="UP000000812"/>
    </source>
</evidence>
<dbReference type="EMBL" id="AE003849">
    <property type="protein sequence ID" value="AAF84209.1"/>
    <property type="molecule type" value="Genomic_DNA"/>
</dbReference>
<dbReference type="Gene3D" id="1.10.357.20">
    <property type="entry name" value="SLC41 divalent cation transporters, integral membrane domain"/>
    <property type="match status" value="1"/>
</dbReference>
<dbReference type="eggNOG" id="COG2239">
    <property type="taxonomic scope" value="Bacteria"/>
</dbReference>
<dbReference type="Proteomes" id="UP000000812">
    <property type="component" value="Chromosome"/>
</dbReference>
<reference evidence="2 3" key="1">
    <citation type="journal article" date="2000" name="Nature">
        <title>The genome sequence of the plant pathogen Xylella fastidiosa.</title>
        <authorList>
            <person name="Simpson A.J."/>
            <person name="Reinach F.C."/>
            <person name="Arruda P."/>
            <person name="Abreu F.A."/>
            <person name="Acencio M."/>
            <person name="Alvarenga R."/>
            <person name="Alves L.M."/>
            <person name="Araya J.E."/>
            <person name="Baia G.S."/>
            <person name="Baptista C.S."/>
            <person name="Barros M.H."/>
            <person name="Bonaccorsi E.D."/>
            <person name="Bordin S."/>
            <person name="Bove J.M."/>
            <person name="Briones M.R."/>
            <person name="Bueno M.R."/>
            <person name="Camargo A.A."/>
            <person name="Camargo L.E."/>
            <person name="Carraro D.M."/>
            <person name="Carrer H."/>
            <person name="Colauto N.B."/>
            <person name="Colombo C."/>
            <person name="Costa F.F."/>
            <person name="Costa M.C."/>
            <person name="Costa-Neto C.M."/>
            <person name="Coutinho L.L."/>
            <person name="Cristofani M."/>
            <person name="Dias-Neto E."/>
            <person name="Docena C."/>
            <person name="El-Dorry H."/>
            <person name="Facincani A.P."/>
            <person name="Ferreira A.J."/>
            <person name="Ferreira V.C."/>
            <person name="Ferro J.A."/>
            <person name="Fraga J.S."/>
            <person name="Franca S.C."/>
            <person name="Franco M.C."/>
            <person name="Frohme M."/>
            <person name="Furlan L.R."/>
            <person name="Garnier M."/>
            <person name="Goldman G.H."/>
            <person name="Goldman M.H."/>
            <person name="Gomes S.L."/>
            <person name="Gruber A."/>
            <person name="Ho P.L."/>
            <person name="Hoheisel J.D."/>
            <person name="Junqueira M.L."/>
            <person name="Kemper E.L."/>
            <person name="Kitajima J.P."/>
            <person name="Krieger J.E."/>
            <person name="Kuramae E.E."/>
            <person name="Laigret F."/>
            <person name="Lambais M.R."/>
            <person name="Leite L.C."/>
            <person name="Lemos E.G."/>
            <person name="Lemos M.V."/>
            <person name="Lopes S.A."/>
            <person name="Lopes C.R."/>
            <person name="Machado J.A."/>
            <person name="Machado M.A."/>
            <person name="Madeira A.M."/>
            <person name="Madeira H.M."/>
            <person name="Marino C.L."/>
            <person name="Marques M.V."/>
            <person name="Martins E.A."/>
            <person name="Martins E.M."/>
            <person name="Matsukuma A.Y."/>
            <person name="Menck C.F."/>
            <person name="Miracca E.C."/>
            <person name="Miyaki C.Y."/>
            <person name="Monteriro-Vitorello C.B."/>
            <person name="Moon D.H."/>
            <person name="Nagai M.A."/>
            <person name="Nascimento A.L."/>
            <person name="Netto L.E."/>
            <person name="Nhani A.Jr."/>
            <person name="Nobrega F.G."/>
            <person name="Nunes L.R."/>
            <person name="Oliveira M.A."/>
            <person name="de Oliveira M.C."/>
            <person name="de Oliveira R.C."/>
            <person name="Palmieri D.A."/>
            <person name="Paris A."/>
            <person name="Peixoto B.R."/>
            <person name="Pereira G.A."/>
            <person name="Pereira H.A.Jr."/>
            <person name="Pesquero J.B."/>
            <person name="Quaggio R.B."/>
            <person name="Roberto P.G."/>
            <person name="Rodrigues V."/>
            <person name="de M Rosa A.J."/>
            <person name="de Rosa V.E.Jr."/>
            <person name="de Sa R.G."/>
            <person name="Santelli R.V."/>
            <person name="Sawasaki H.E."/>
            <person name="da Silva A.C."/>
            <person name="da Silva A.M."/>
            <person name="da Silva F.R."/>
            <person name="da Silva W.A.Jr."/>
            <person name="da Silveira J.F."/>
            <person name="Silvestri M.L."/>
            <person name="Siqueira W.J."/>
            <person name="de Souza A.A."/>
            <person name="de Souza A.P."/>
            <person name="Terenzi M.F."/>
            <person name="Truffi D."/>
            <person name="Tsai S.M."/>
            <person name="Tsuhako M.H."/>
            <person name="Vallada H."/>
            <person name="Van Sluys M.A."/>
            <person name="Verjovski-Almeida S."/>
            <person name="Vettore A.L."/>
            <person name="Zago M.A."/>
            <person name="Zatz M."/>
            <person name="Meidanis J."/>
            <person name="Setubal J.C."/>
        </authorList>
    </citation>
    <scope>NUCLEOTIDE SEQUENCE [LARGE SCALE GENOMIC DNA]</scope>
    <source>
        <strain evidence="2 3">9a5c</strain>
    </source>
</reference>
<evidence type="ECO:0000313" key="2">
    <source>
        <dbReference type="EMBL" id="AAF84209.1"/>
    </source>
</evidence>
<dbReference type="PIR" id="D82686">
    <property type="entry name" value="D82686"/>
</dbReference>
<gene>
    <name evidence="2" type="ordered locus">XF_1400</name>
</gene>
<dbReference type="STRING" id="160492.XF_1400"/>
<dbReference type="GO" id="GO:0008324">
    <property type="term" value="F:monoatomic cation transmembrane transporter activity"/>
    <property type="evidence" value="ECO:0007669"/>
    <property type="project" value="InterPro"/>
</dbReference>
<keyword evidence="1" id="KW-0472">Membrane</keyword>
<dbReference type="KEGG" id="xfa:XF_1400"/>
<dbReference type="HOGENOM" id="CLU_202689_0_0_6"/>
<keyword evidence="1" id="KW-0812">Transmembrane</keyword>